<dbReference type="SUPFAM" id="SSF56024">
    <property type="entry name" value="Phospholipase D/nuclease"/>
    <property type="match status" value="1"/>
</dbReference>
<dbReference type="PROSITE" id="PS51192">
    <property type="entry name" value="HELICASE_ATP_BIND_1"/>
    <property type="match status" value="1"/>
</dbReference>
<proteinExistence type="predicted"/>
<dbReference type="SMART" id="SM00490">
    <property type="entry name" value="HELICc"/>
    <property type="match status" value="1"/>
</dbReference>
<dbReference type="GO" id="GO:0016787">
    <property type="term" value="F:hydrolase activity"/>
    <property type="evidence" value="ECO:0007669"/>
    <property type="project" value="InterPro"/>
</dbReference>
<dbReference type="InterPro" id="IPR025202">
    <property type="entry name" value="PLD-like_dom"/>
</dbReference>
<dbReference type="InterPro" id="IPR027417">
    <property type="entry name" value="P-loop_NTPase"/>
</dbReference>
<dbReference type="GO" id="GO:0005524">
    <property type="term" value="F:ATP binding"/>
    <property type="evidence" value="ECO:0007669"/>
    <property type="project" value="InterPro"/>
</dbReference>
<reference evidence="3 4" key="1">
    <citation type="submission" date="2013-03" db="EMBL/GenBank/DDBJ databases">
        <title>The Genome Sequence of Enterococcus sulfureus ATCC_49903 (PacBio/Illumina hybrid assembly).</title>
        <authorList>
            <consortium name="The Broad Institute Genomics Platform"/>
            <consortium name="The Broad Institute Genome Sequencing Center for Infectious Disease"/>
            <person name="Earl A."/>
            <person name="Russ C."/>
            <person name="Gilmore M."/>
            <person name="Surin D."/>
            <person name="Walker B."/>
            <person name="Young S."/>
            <person name="Zeng Q."/>
            <person name="Gargeya S."/>
            <person name="Fitzgerald M."/>
            <person name="Haas B."/>
            <person name="Abouelleil A."/>
            <person name="Allen A.W."/>
            <person name="Alvarado L."/>
            <person name="Arachchi H.M."/>
            <person name="Berlin A.M."/>
            <person name="Chapman S.B."/>
            <person name="Gainer-Dewar J."/>
            <person name="Goldberg J."/>
            <person name="Griggs A."/>
            <person name="Gujja S."/>
            <person name="Hansen M."/>
            <person name="Howarth C."/>
            <person name="Imamovic A."/>
            <person name="Ireland A."/>
            <person name="Larimer J."/>
            <person name="McCowan C."/>
            <person name="Murphy C."/>
            <person name="Pearson M."/>
            <person name="Poon T.W."/>
            <person name="Priest M."/>
            <person name="Roberts A."/>
            <person name="Saif S."/>
            <person name="Shea T."/>
            <person name="Sisk P."/>
            <person name="Sykes S."/>
            <person name="Wortman J."/>
            <person name="Nusbaum C."/>
            <person name="Birren B."/>
        </authorList>
    </citation>
    <scope>NUCLEOTIDE SEQUENCE [LARGE SCALE GENOMIC DNA]</scope>
    <source>
        <strain evidence="3 4">ATCC 49903</strain>
    </source>
</reference>
<dbReference type="CDD" id="cd09204">
    <property type="entry name" value="PLDc_N_DEXD_b2"/>
    <property type="match status" value="1"/>
</dbReference>
<dbReference type="Gene3D" id="3.30.870.10">
    <property type="entry name" value="Endonuclease Chain A"/>
    <property type="match status" value="1"/>
</dbReference>
<dbReference type="Pfam" id="PF26350">
    <property type="entry name" value="DUF8090"/>
    <property type="match status" value="1"/>
</dbReference>
<dbReference type="PATRIC" id="fig|1140003.3.peg.2109"/>
<dbReference type="GO" id="GO:0005829">
    <property type="term" value="C:cytosol"/>
    <property type="evidence" value="ECO:0007669"/>
    <property type="project" value="TreeGrafter"/>
</dbReference>
<dbReference type="Proteomes" id="UP000015961">
    <property type="component" value="Unassembled WGS sequence"/>
</dbReference>
<dbReference type="GO" id="GO:0003677">
    <property type="term" value="F:DNA binding"/>
    <property type="evidence" value="ECO:0007669"/>
    <property type="project" value="InterPro"/>
</dbReference>
<dbReference type="Pfam" id="PF13091">
    <property type="entry name" value="PLDc_2"/>
    <property type="match status" value="1"/>
</dbReference>
<dbReference type="OrthoDB" id="9802848at2"/>
<gene>
    <name evidence="3" type="ORF">I573_01145</name>
</gene>
<sequence length="948" mass="110137">MATLEEGLQKGFIDRQILTSRYVPKMIINQPEKKEFLANVLQEELSQCETFDFSVAFITQSGLNALKVQLADLYQHGKKGRLLTSTYLAFNAPEIFYALLRIPNLDVRISETPGFHAKGYLFKQAEHTSFIIGSSNLTLQALKQNYEWNVLLTSKENGEILHQLVTHFNEEWQKAQLLTTEWILAYQKVYEQEQVKKIKDLKIIDPNEKYVVPNRMQKAALESLTQLRATGAKKGLVISATGTGKTYLAAFDVLQVKPKKMLFVVHREQILRAAQASFKKVIGGQAQDFGIFSGNKRELTAKYVFATVQTLSKPENLALFKAHEFEYILIDEVHKAGAESYLRVLDYFEPEFLLGMTATPERTDNFNIFELFDYNVAYEIRLQDALAEDLLCPFHYFGVTDYEIEGELVDDKTSLDRLTMDDRCHFLLEKLAYYGCDDLVPRGLVFCRSREEAQVLSGKFTDLGHPSSFLTGSHTIQEREQEIERLEKNELEYIFTVDIFNEGIDIPKINQVIMLRATQSNIIFVQQLGRGLRKDPSKEFVTVIDFIGNYQNNYMIPMALSGDVSRVKERLRKDTVETNYLTGLSMINFEEIAKQRVFEAIDRAQLDGMRELRELYIQVKQRLNRIPTLLDLEQSGIMDPLVITDKYKNYPQFLLKIKEIKLTFPEKMLGYFTFFSQELLSGKRKQELLILKKLLFLEKLEVKELNKVFEPFALNAVPWSIRSVVDTLTTDFYRGGVKKTYEPYAFIQQKEQQLYLHPNFQLALANSQFRQFFVDVLETAIHKAARYDHEPFTVYESYRRRDVLRLLGWKEQMVDQNVGGYTYNRERKQFVIFVTLNKGETFSGAQMAYEDQLLDVETMHWFTKAPRSINSPEVRIMLEEEGWTYHLFVKKSDDEGTNFYALGQVIPVNETIKQEEKPTNQGTHKSVVHMNLKFNEPMPYDLFRYFTT</sequence>
<feature type="domain" description="Helicase ATP-binding" evidence="1">
    <location>
        <begin position="226"/>
        <end position="378"/>
    </location>
</feature>
<dbReference type="RefSeq" id="WP_016186613.1">
    <property type="nucleotide sequence ID" value="NZ_ASWO01000004.1"/>
</dbReference>
<evidence type="ECO:0000259" key="1">
    <source>
        <dbReference type="PROSITE" id="PS51192"/>
    </source>
</evidence>
<comment type="caution">
    <text evidence="3">The sequence shown here is derived from an EMBL/GenBank/DDBJ whole genome shotgun (WGS) entry which is preliminary data.</text>
</comment>
<dbReference type="Pfam" id="PF11907">
    <property type="entry name" value="DUF3427"/>
    <property type="match status" value="1"/>
</dbReference>
<dbReference type="EMBL" id="ASWO01000004">
    <property type="protein sequence ID" value="EOT84244.1"/>
    <property type="molecule type" value="Genomic_DNA"/>
</dbReference>
<dbReference type="InterPro" id="IPR014001">
    <property type="entry name" value="Helicase_ATP-bd"/>
</dbReference>
<dbReference type="InterPro" id="IPR001650">
    <property type="entry name" value="Helicase_C-like"/>
</dbReference>
<dbReference type="Gene3D" id="3.40.50.300">
    <property type="entry name" value="P-loop containing nucleotide triphosphate hydrolases"/>
    <property type="match status" value="2"/>
</dbReference>
<dbReference type="InterPro" id="IPR021835">
    <property type="entry name" value="DUF3427"/>
</dbReference>
<dbReference type="eggNOG" id="COG3886">
    <property type="taxonomic scope" value="Bacteria"/>
</dbReference>
<protein>
    <recommendedName>
        <fullName evidence="5">Helicase</fullName>
    </recommendedName>
</protein>
<dbReference type="PROSITE" id="PS51194">
    <property type="entry name" value="HELICASE_CTER"/>
    <property type="match status" value="1"/>
</dbReference>
<organism evidence="3 4">
    <name type="scientific">Enterococcus sulfureus ATCC 49903</name>
    <dbReference type="NCBI Taxonomy" id="1140003"/>
    <lineage>
        <taxon>Bacteria</taxon>
        <taxon>Bacillati</taxon>
        <taxon>Bacillota</taxon>
        <taxon>Bacilli</taxon>
        <taxon>Lactobacillales</taxon>
        <taxon>Enterococcaceae</taxon>
        <taxon>Enterococcus</taxon>
    </lineage>
</organism>
<dbReference type="InterPro" id="IPR050742">
    <property type="entry name" value="Helicase_Restrict-Modif_Enz"/>
</dbReference>
<accession>S0KYW5</accession>
<dbReference type="InterPro" id="IPR058403">
    <property type="entry name" value="DUF8090"/>
</dbReference>
<dbReference type="AlphaFoldDB" id="S0KYW5"/>
<dbReference type="Pfam" id="PF04851">
    <property type="entry name" value="ResIII"/>
    <property type="match status" value="1"/>
</dbReference>
<dbReference type="SMART" id="SM00487">
    <property type="entry name" value="DEXDc"/>
    <property type="match status" value="1"/>
</dbReference>
<keyword evidence="4" id="KW-1185">Reference proteome</keyword>
<dbReference type="Pfam" id="PF00271">
    <property type="entry name" value="Helicase_C"/>
    <property type="match status" value="1"/>
</dbReference>
<dbReference type="InterPro" id="IPR006935">
    <property type="entry name" value="Helicase/UvrB_N"/>
</dbReference>
<dbReference type="eggNOG" id="COG1061">
    <property type="taxonomic scope" value="Bacteria"/>
</dbReference>
<feature type="domain" description="Helicase C-terminal" evidence="2">
    <location>
        <begin position="427"/>
        <end position="575"/>
    </location>
</feature>
<dbReference type="CDD" id="cd18032">
    <property type="entry name" value="DEXHc_RE_I_III_res"/>
    <property type="match status" value="1"/>
</dbReference>
<evidence type="ECO:0000313" key="4">
    <source>
        <dbReference type="Proteomes" id="UP000015961"/>
    </source>
</evidence>
<evidence type="ECO:0000259" key="2">
    <source>
        <dbReference type="PROSITE" id="PS51194"/>
    </source>
</evidence>
<dbReference type="CDD" id="cd18799">
    <property type="entry name" value="SF2_C_EcoAI-like"/>
    <property type="match status" value="1"/>
</dbReference>
<dbReference type="PANTHER" id="PTHR47396:SF1">
    <property type="entry name" value="ATP-DEPENDENT HELICASE IRC3-RELATED"/>
    <property type="match status" value="1"/>
</dbReference>
<dbReference type="SUPFAM" id="SSF52540">
    <property type="entry name" value="P-loop containing nucleoside triphosphate hydrolases"/>
    <property type="match status" value="1"/>
</dbReference>
<evidence type="ECO:0008006" key="5">
    <source>
        <dbReference type="Google" id="ProtNLM"/>
    </source>
</evidence>
<evidence type="ECO:0000313" key="3">
    <source>
        <dbReference type="EMBL" id="EOT84244.1"/>
    </source>
</evidence>
<dbReference type="PANTHER" id="PTHR47396">
    <property type="entry name" value="TYPE I RESTRICTION ENZYME ECOKI R PROTEIN"/>
    <property type="match status" value="1"/>
</dbReference>
<dbReference type="STRING" id="1140003.OMY_02197"/>
<name>S0KYW5_9ENTE</name>